<comment type="caution">
    <text evidence="1">The sequence shown here is derived from an EMBL/GenBank/DDBJ whole genome shotgun (WGS) entry which is preliminary data.</text>
</comment>
<organism evidence="1 2">
    <name type="scientific">Candolleomyces aberdarensis</name>
    <dbReference type="NCBI Taxonomy" id="2316362"/>
    <lineage>
        <taxon>Eukaryota</taxon>
        <taxon>Fungi</taxon>
        <taxon>Dikarya</taxon>
        <taxon>Basidiomycota</taxon>
        <taxon>Agaricomycotina</taxon>
        <taxon>Agaricomycetes</taxon>
        <taxon>Agaricomycetidae</taxon>
        <taxon>Agaricales</taxon>
        <taxon>Agaricineae</taxon>
        <taxon>Psathyrellaceae</taxon>
        <taxon>Candolleomyces</taxon>
    </lineage>
</organism>
<dbReference type="PANTHER" id="PTHR48079:SF6">
    <property type="entry name" value="NAD(P)-BINDING DOMAIN-CONTAINING PROTEIN-RELATED"/>
    <property type="match status" value="1"/>
</dbReference>
<accession>A0A4Q2DVQ6</accession>
<keyword evidence="2" id="KW-1185">Reference proteome</keyword>
<dbReference type="STRING" id="2316362.A0A4Q2DVQ6"/>
<evidence type="ECO:0000313" key="2">
    <source>
        <dbReference type="Proteomes" id="UP000290288"/>
    </source>
</evidence>
<protein>
    <submittedName>
        <fullName evidence="1">Uncharacterized protein</fullName>
    </submittedName>
</protein>
<dbReference type="Gene3D" id="3.40.50.720">
    <property type="entry name" value="NAD(P)-binding Rossmann-like Domain"/>
    <property type="match status" value="1"/>
</dbReference>
<sequence>MSSPQQQFFFLGATGYIGFQFLESAKRDAALYAKLKEFTLVALIRDPESAKAKQLQEVWPSVVFAKGALDDLSVIEEQARNSALTFNAADCDHEPSIKAIVKGLQKRSADHPNGPKPLYIHISGLAILSDNSRGEKVPAERLVQHSDIAFKMEDYPPTNPHNGPDRIIHAAGAQKENPIRAISVYPGVIYGLGDVQGISPDATVLRLFGSLYIQTRVAGTWGPGHNALPVVHIKDAGAAFVKIFKLALEGKAKHDDYFLSDDKAGPLIMKRFADEIGKILHAHGLLKDPEHKPFPEAAISNFGEFGWGAFAGNWLAIPDRLKAEGWEPTETAKLSFWDSLPLETEKFAATYKASRT</sequence>
<reference evidence="1 2" key="1">
    <citation type="submission" date="2019-01" db="EMBL/GenBank/DDBJ databases">
        <title>Draft genome sequence of Psathyrella aberdarensis IHI B618.</title>
        <authorList>
            <person name="Buettner E."/>
            <person name="Kellner H."/>
        </authorList>
    </citation>
    <scope>NUCLEOTIDE SEQUENCE [LARGE SCALE GENOMIC DNA]</scope>
    <source>
        <strain evidence="1 2">IHI B618</strain>
    </source>
</reference>
<dbReference type="Proteomes" id="UP000290288">
    <property type="component" value="Unassembled WGS sequence"/>
</dbReference>
<dbReference type="EMBL" id="SDEE01000020">
    <property type="protein sequence ID" value="RXW24379.1"/>
    <property type="molecule type" value="Genomic_DNA"/>
</dbReference>
<dbReference type="AlphaFoldDB" id="A0A4Q2DVQ6"/>
<dbReference type="PANTHER" id="PTHR48079">
    <property type="entry name" value="PROTEIN YEEZ"/>
    <property type="match status" value="1"/>
</dbReference>
<dbReference type="OrthoDB" id="2130169at2759"/>
<proteinExistence type="predicted"/>
<dbReference type="GO" id="GO:0004029">
    <property type="term" value="F:aldehyde dehydrogenase (NAD+) activity"/>
    <property type="evidence" value="ECO:0007669"/>
    <property type="project" value="TreeGrafter"/>
</dbReference>
<dbReference type="InterPro" id="IPR036291">
    <property type="entry name" value="NAD(P)-bd_dom_sf"/>
</dbReference>
<evidence type="ECO:0000313" key="1">
    <source>
        <dbReference type="EMBL" id="RXW24379.1"/>
    </source>
</evidence>
<dbReference type="InterPro" id="IPR051783">
    <property type="entry name" value="NAD(P)-dependent_oxidoreduct"/>
</dbReference>
<gene>
    <name evidence="1" type="ORF">EST38_g1464</name>
</gene>
<dbReference type="GO" id="GO:0005737">
    <property type="term" value="C:cytoplasm"/>
    <property type="evidence" value="ECO:0007669"/>
    <property type="project" value="TreeGrafter"/>
</dbReference>
<name>A0A4Q2DVQ6_9AGAR</name>
<dbReference type="SUPFAM" id="SSF51735">
    <property type="entry name" value="NAD(P)-binding Rossmann-fold domains"/>
    <property type="match status" value="1"/>
</dbReference>